<keyword evidence="6 9" id="KW-0482">Metalloprotease</keyword>
<dbReference type="PANTHER" id="PTHR10942">
    <property type="entry name" value="LEISHMANOLYSIN-LIKE PEPTIDASE"/>
    <property type="match status" value="1"/>
</dbReference>
<reference evidence="12" key="2">
    <citation type="submission" date="2023-11" db="UniProtKB">
        <authorList>
            <consortium name="WormBaseParasite"/>
        </authorList>
    </citation>
    <scope>IDENTIFICATION</scope>
</reference>
<dbReference type="SUPFAM" id="SSF55486">
    <property type="entry name" value="Metalloproteases ('zincins'), catalytic domain"/>
    <property type="match status" value="1"/>
</dbReference>
<dbReference type="Pfam" id="PF01457">
    <property type="entry name" value="Peptidase_M8"/>
    <property type="match status" value="2"/>
</dbReference>
<evidence type="ECO:0000256" key="1">
    <source>
        <dbReference type="ARBA" id="ARBA00005860"/>
    </source>
</evidence>
<dbReference type="Proteomes" id="UP000050795">
    <property type="component" value="Unassembled WGS sequence"/>
</dbReference>
<keyword evidence="3 9" id="KW-0479">Metal-binding</keyword>
<evidence type="ECO:0000256" key="6">
    <source>
        <dbReference type="ARBA" id="ARBA00023049"/>
    </source>
</evidence>
<dbReference type="GO" id="GO:0007155">
    <property type="term" value="P:cell adhesion"/>
    <property type="evidence" value="ECO:0007669"/>
    <property type="project" value="InterPro"/>
</dbReference>
<organism evidence="11 12">
    <name type="scientific">Trichobilharzia regenti</name>
    <name type="common">Nasal bird schistosome</name>
    <dbReference type="NCBI Taxonomy" id="157069"/>
    <lineage>
        <taxon>Eukaryota</taxon>
        <taxon>Metazoa</taxon>
        <taxon>Spiralia</taxon>
        <taxon>Lophotrochozoa</taxon>
        <taxon>Platyhelminthes</taxon>
        <taxon>Trematoda</taxon>
        <taxon>Digenea</taxon>
        <taxon>Strigeidida</taxon>
        <taxon>Schistosomatoidea</taxon>
        <taxon>Schistosomatidae</taxon>
        <taxon>Trichobilharzia</taxon>
    </lineage>
</organism>
<dbReference type="EC" id="3.4.24.-" evidence="10"/>
<sequence>MTTIQLVIVLTVSCLIIAIDCKFICKLEPMKKIVHAGFSQGVQTRQMGSQRLQIVPLFAPSFHSAQKVQFLKTQIVDKALEFWHKALSVKRPSNRKILIRRDCVNDRLRFYPQNNGTFDTICDINCMPSAKCHTIEIPQQYLQACRTPQGTTGSDGSGIPGHAYLMVIDASPAGPCNDGWLLAYANACQLEQGTDRPIMGYINFCPNRLDENYPMARILLSTAIHEMGHALGFNRNLYAFYRDENGKPRTPRHPNTGMPNTPQGEFGIYAASQEVVMEVPRIWKSAKTTVRRNVAVMVLPNVLKFARSHFNCPNLDGVDLENEGSSATYLTHFEKRVVHDELMSGSAELPSIVSGLTLSVFQDSGWYNVDFNMASEWKWGKNLGCDFVTKSCSEFLMIQRGRNGPTGPWCDYFDHNRVQCGSHNDAFNYCNMIRHNQPIPPEKQHITNTNGINPNDINFLAGESKLHDGCAVLQPVANIFNEGYTSVCTHEENNRIIRNNPMMQQFGPNSMCVNHGARWTSGGRNLGDLGATCHRYQCSGGLGIVVGNSVVSCPGQGGEVRVTAQGSMGPINGSAVCPPCRQVCKNC</sequence>
<dbReference type="GO" id="GO:0005737">
    <property type="term" value="C:cytoplasm"/>
    <property type="evidence" value="ECO:0007669"/>
    <property type="project" value="TreeGrafter"/>
</dbReference>
<keyword evidence="4 10" id="KW-0378">Hydrolase</keyword>
<reference evidence="11" key="1">
    <citation type="submission" date="2022-06" db="EMBL/GenBank/DDBJ databases">
        <authorList>
            <person name="Berger JAMES D."/>
            <person name="Berger JAMES D."/>
        </authorList>
    </citation>
    <scope>NUCLEOTIDE SEQUENCE [LARGE SCALE GENOMIC DNA]</scope>
</reference>
<dbReference type="GO" id="GO:0006508">
    <property type="term" value="P:proteolysis"/>
    <property type="evidence" value="ECO:0007669"/>
    <property type="project" value="UniProtKB-KW"/>
</dbReference>
<dbReference type="Gene3D" id="3.10.170.20">
    <property type="match status" value="1"/>
</dbReference>
<evidence type="ECO:0000256" key="2">
    <source>
        <dbReference type="ARBA" id="ARBA00022670"/>
    </source>
</evidence>
<evidence type="ECO:0000256" key="4">
    <source>
        <dbReference type="ARBA" id="ARBA00022801"/>
    </source>
</evidence>
<keyword evidence="2 10" id="KW-0645">Protease</keyword>
<keyword evidence="10" id="KW-0732">Signal</keyword>
<dbReference type="AlphaFoldDB" id="A0AA85IKT4"/>
<feature type="active site" evidence="8">
    <location>
        <position position="226"/>
    </location>
</feature>
<evidence type="ECO:0000256" key="9">
    <source>
        <dbReference type="PIRSR" id="PIRSR601577-2"/>
    </source>
</evidence>
<proteinExistence type="inferred from homology"/>
<dbReference type="Gene3D" id="3.90.132.10">
    <property type="entry name" value="Leishmanolysin , domain 2"/>
    <property type="match status" value="1"/>
</dbReference>
<feature type="binding site" evidence="9">
    <location>
        <position position="225"/>
    </location>
    <ligand>
        <name>Zn(2+)</name>
        <dbReference type="ChEBI" id="CHEBI:29105"/>
        <note>catalytic</note>
    </ligand>
</feature>
<dbReference type="InterPro" id="IPR001577">
    <property type="entry name" value="Peptidase_M8"/>
</dbReference>
<evidence type="ECO:0000256" key="7">
    <source>
        <dbReference type="ARBA" id="ARBA00039717"/>
    </source>
</evidence>
<evidence type="ECO:0000256" key="8">
    <source>
        <dbReference type="PIRSR" id="PIRSR601577-1"/>
    </source>
</evidence>
<feature type="binding site" evidence="9">
    <location>
        <position position="229"/>
    </location>
    <ligand>
        <name>Zn(2+)</name>
        <dbReference type="ChEBI" id="CHEBI:29105"/>
        <note>catalytic</note>
    </ligand>
</feature>
<evidence type="ECO:0000313" key="12">
    <source>
        <dbReference type="WBParaSite" id="TREG1_101460.1"/>
    </source>
</evidence>
<evidence type="ECO:0000256" key="10">
    <source>
        <dbReference type="RuleBase" id="RU366077"/>
    </source>
</evidence>
<comment type="similarity">
    <text evidence="1 10">Belongs to the peptidase M8 family.</text>
</comment>
<feature type="chain" id="PRO_5041516394" description="Leishmanolysin-like peptidase" evidence="10">
    <location>
        <begin position="22"/>
        <end position="587"/>
    </location>
</feature>
<dbReference type="GO" id="GO:0016020">
    <property type="term" value="C:membrane"/>
    <property type="evidence" value="ECO:0007669"/>
    <property type="project" value="InterPro"/>
</dbReference>
<dbReference type="WBParaSite" id="TREG1_101460.1">
    <property type="protein sequence ID" value="TREG1_101460.1"/>
    <property type="gene ID" value="TREG1_101460"/>
</dbReference>
<dbReference type="PANTHER" id="PTHR10942:SF0">
    <property type="entry name" value="LEISHMANOLYSIN-LIKE PEPTIDASE"/>
    <property type="match status" value="1"/>
</dbReference>
<comment type="cofactor">
    <cofactor evidence="9 10">
        <name>Zn(2+)</name>
        <dbReference type="ChEBI" id="CHEBI:29105"/>
    </cofactor>
    <text evidence="9 10">Binds 1 zinc ion per subunit.</text>
</comment>
<name>A0AA85IKT4_TRIRE</name>
<evidence type="ECO:0000313" key="11">
    <source>
        <dbReference type="Proteomes" id="UP000050795"/>
    </source>
</evidence>
<dbReference type="GO" id="GO:0046872">
    <property type="term" value="F:metal ion binding"/>
    <property type="evidence" value="ECO:0007669"/>
    <property type="project" value="UniProtKB-KW"/>
</dbReference>
<dbReference type="GO" id="GO:0004222">
    <property type="term" value="F:metalloendopeptidase activity"/>
    <property type="evidence" value="ECO:0007669"/>
    <property type="project" value="UniProtKB-UniRule"/>
</dbReference>
<protein>
    <recommendedName>
        <fullName evidence="7 10">Leishmanolysin-like peptidase</fullName>
        <ecNumber evidence="10">3.4.24.-</ecNumber>
    </recommendedName>
</protein>
<evidence type="ECO:0000256" key="3">
    <source>
        <dbReference type="ARBA" id="ARBA00022723"/>
    </source>
</evidence>
<feature type="binding site" evidence="9">
    <location>
        <position position="332"/>
    </location>
    <ligand>
        <name>Zn(2+)</name>
        <dbReference type="ChEBI" id="CHEBI:29105"/>
        <note>catalytic</note>
    </ligand>
</feature>
<accession>A0AA85IKT4</accession>
<keyword evidence="5 9" id="KW-0862">Zinc</keyword>
<feature type="signal peptide" evidence="10">
    <location>
        <begin position="1"/>
        <end position="21"/>
    </location>
</feature>
<dbReference type="FunFam" id="3.90.132.10:FF:000001">
    <property type="entry name" value="leishmanolysin-like peptidase isoform X2"/>
    <property type="match status" value="1"/>
</dbReference>
<dbReference type="Gene3D" id="2.10.55.10">
    <property type="entry name" value="Leishmanolysin domain 3"/>
    <property type="match status" value="1"/>
</dbReference>
<evidence type="ECO:0000256" key="5">
    <source>
        <dbReference type="ARBA" id="ARBA00022833"/>
    </source>
</evidence>
<keyword evidence="11" id="KW-1185">Reference proteome</keyword>